<accession>A0A1E5P113</accession>
<name>A0A1E5P113_9ACTN</name>
<organism evidence="1 2">
    <name type="scientific">Streptomyces agglomeratus</name>
    <dbReference type="NCBI Taxonomy" id="285458"/>
    <lineage>
        <taxon>Bacteria</taxon>
        <taxon>Bacillati</taxon>
        <taxon>Actinomycetota</taxon>
        <taxon>Actinomycetes</taxon>
        <taxon>Kitasatosporales</taxon>
        <taxon>Streptomycetaceae</taxon>
        <taxon>Streptomyces</taxon>
    </lineage>
</organism>
<reference evidence="1 2" key="1">
    <citation type="submission" date="2016-08" db="EMBL/GenBank/DDBJ databases">
        <title>Complete genome sequence of Streptomyces agglomeratus strain 6-3-2, a novel anti-MRSA actinomycete isolated from Wuli of Tebit, China.</title>
        <authorList>
            <person name="Chen X."/>
        </authorList>
    </citation>
    <scope>NUCLEOTIDE SEQUENCE [LARGE SCALE GENOMIC DNA]</scope>
    <source>
        <strain evidence="1 2">6-3-2</strain>
    </source>
</reference>
<proteinExistence type="predicted"/>
<gene>
    <name evidence="1" type="ORF">AS594_00415</name>
</gene>
<dbReference type="OrthoDB" id="4315712at2"/>
<comment type="caution">
    <text evidence="1">The sequence shown here is derived from an EMBL/GenBank/DDBJ whole genome shotgun (WGS) entry which is preliminary data.</text>
</comment>
<evidence type="ECO:0000313" key="2">
    <source>
        <dbReference type="Proteomes" id="UP000095759"/>
    </source>
</evidence>
<dbReference type="Proteomes" id="UP000095759">
    <property type="component" value="Unassembled WGS sequence"/>
</dbReference>
<keyword evidence="2" id="KW-1185">Reference proteome</keyword>
<dbReference type="RefSeq" id="WP_069934883.1">
    <property type="nucleotide sequence ID" value="NZ_MEHJ01000001.1"/>
</dbReference>
<dbReference type="EMBL" id="MEHJ01000001">
    <property type="protein sequence ID" value="OEJ23206.1"/>
    <property type="molecule type" value="Genomic_DNA"/>
</dbReference>
<sequence>MTSTETGAGPGVRTMPAPLNMMRLTYTHHEDWYSTPDDGPSFWNVTADIYDHEGRGALEHVGDFQFVRIDPFRTRDMCGVLDGHDGDLGMMAETLLDPSTGHFRDDLDEFTEPIYSSMLILTHARLEKPWQGFGLGALLTARAIDRLSPDCRGTACFPAPINGGPSDPDDQETRPLAIATLAKVWEKIGFRHYRDGVFVVDLGSVTLGEAITALTDSVSKLPQTNEDDYLDAIDAR</sequence>
<protein>
    <submittedName>
        <fullName evidence="1">Uncharacterized protein</fullName>
    </submittedName>
</protein>
<dbReference type="AlphaFoldDB" id="A0A1E5P113"/>
<evidence type="ECO:0000313" key="1">
    <source>
        <dbReference type="EMBL" id="OEJ23206.1"/>
    </source>
</evidence>